<dbReference type="GO" id="GO:0019905">
    <property type="term" value="F:syntaxin binding"/>
    <property type="evidence" value="ECO:0007669"/>
    <property type="project" value="InterPro"/>
</dbReference>
<dbReference type="EMBL" id="VSRR010001793">
    <property type="protein sequence ID" value="MPC27716.1"/>
    <property type="molecule type" value="Genomic_DNA"/>
</dbReference>
<evidence type="ECO:0000256" key="2">
    <source>
        <dbReference type="ARBA" id="ARBA00022448"/>
    </source>
</evidence>
<dbReference type="Proteomes" id="UP000324222">
    <property type="component" value="Unassembled WGS sequence"/>
</dbReference>
<protein>
    <submittedName>
        <fullName evidence="6">Complexin</fullName>
    </submittedName>
</protein>
<keyword evidence="4" id="KW-0532">Neurotransmitter transport</keyword>
<reference evidence="6 7" key="1">
    <citation type="submission" date="2019-05" db="EMBL/GenBank/DDBJ databases">
        <title>Another draft genome of Portunus trituberculatus and its Hox gene families provides insights of decapod evolution.</title>
        <authorList>
            <person name="Jeong J.-H."/>
            <person name="Song I."/>
            <person name="Kim S."/>
            <person name="Choi T."/>
            <person name="Kim D."/>
            <person name="Ryu S."/>
            <person name="Kim W."/>
        </authorList>
    </citation>
    <scope>NUCLEOTIDE SEQUENCE [LARGE SCALE GENOMIC DNA]</scope>
    <source>
        <tissue evidence="6">Muscle</tissue>
    </source>
</reference>
<gene>
    <name evidence="6" type="primary">cpx</name>
    <name evidence="6" type="ORF">E2C01_020895</name>
</gene>
<evidence type="ECO:0000313" key="7">
    <source>
        <dbReference type="Proteomes" id="UP000324222"/>
    </source>
</evidence>
<sequence length="91" mass="10249">MPEEPQMPDNPLMRKKKTPEELAAEAEAEDQDDFTKLKNTIETQINEVKQQIEVLLVNNPNTPPMTQPPSRLGLRCCGCRGGDTPKRPFTT</sequence>
<accession>A0A5B7E3I6</accession>
<dbReference type="GO" id="GO:0006887">
    <property type="term" value="P:exocytosis"/>
    <property type="evidence" value="ECO:0007669"/>
    <property type="project" value="UniProtKB-KW"/>
</dbReference>
<keyword evidence="2" id="KW-0813">Transport</keyword>
<evidence type="ECO:0000256" key="1">
    <source>
        <dbReference type="ARBA" id="ARBA00005396"/>
    </source>
</evidence>
<feature type="compositionally biased region" description="Acidic residues" evidence="5">
    <location>
        <begin position="22"/>
        <end position="32"/>
    </location>
</feature>
<dbReference type="GO" id="GO:0006836">
    <property type="term" value="P:neurotransmitter transport"/>
    <property type="evidence" value="ECO:0007669"/>
    <property type="project" value="UniProtKB-KW"/>
</dbReference>
<comment type="caution">
    <text evidence="6">The sequence shown here is derived from an EMBL/GenBank/DDBJ whole genome shotgun (WGS) entry which is preliminary data.</text>
</comment>
<evidence type="ECO:0000256" key="5">
    <source>
        <dbReference type="SAM" id="MobiDB-lite"/>
    </source>
</evidence>
<evidence type="ECO:0000256" key="4">
    <source>
        <dbReference type="ARBA" id="ARBA00022775"/>
    </source>
</evidence>
<keyword evidence="7" id="KW-1185">Reference proteome</keyword>
<keyword evidence="3" id="KW-0268">Exocytosis</keyword>
<dbReference type="OrthoDB" id="6229630at2759"/>
<organism evidence="6 7">
    <name type="scientific">Portunus trituberculatus</name>
    <name type="common">Swimming crab</name>
    <name type="synonym">Neptunus trituberculatus</name>
    <dbReference type="NCBI Taxonomy" id="210409"/>
    <lineage>
        <taxon>Eukaryota</taxon>
        <taxon>Metazoa</taxon>
        <taxon>Ecdysozoa</taxon>
        <taxon>Arthropoda</taxon>
        <taxon>Crustacea</taxon>
        <taxon>Multicrustacea</taxon>
        <taxon>Malacostraca</taxon>
        <taxon>Eumalacostraca</taxon>
        <taxon>Eucarida</taxon>
        <taxon>Decapoda</taxon>
        <taxon>Pleocyemata</taxon>
        <taxon>Brachyura</taxon>
        <taxon>Eubrachyura</taxon>
        <taxon>Portunoidea</taxon>
        <taxon>Portunidae</taxon>
        <taxon>Portuninae</taxon>
        <taxon>Portunus</taxon>
    </lineage>
</organism>
<feature type="region of interest" description="Disordered" evidence="5">
    <location>
        <begin position="1"/>
        <end position="35"/>
    </location>
</feature>
<name>A0A5B7E3I6_PORTR</name>
<comment type="similarity">
    <text evidence="1">Belongs to the complexin/synaphin family.</text>
</comment>
<evidence type="ECO:0000256" key="3">
    <source>
        <dbReference type="ARBA" id="ARBA00022483"/>
    </source>
</evidence>
<dbReference type="Pfam" id="PF05835">
    <property type="entry name" value="Synaphin"/>
    <property type="match status" value="1"/>
</dbReference>
<proteinExistence type="inferred from homology"/>
<evidence type="ECO:0000313" key="6">
    <source>
        <dbReference type="EMBL" id="MPC27716.1"/>
    </source>
</evidence>
<dbReference type="AlphaFoldDB" id="A0A5B7E3I6"/>
<dbReference type="InterPro" id="IPR008849">
    <property type="entry name" value="Synaphin"/>
</dbReference>